<evidence type="ECO:0000256" key="3">
    <source>
        <dbReference type="ARBA" id="ARBA00022448"/>
    </source>
</evidence>
<organism evidence="5 6">
    <name type="scientific">Romboutsia weinsteinii</name>
    <dbReference type="NCBI Taxonomy" id="2020949"/>
    <lineage>
        <taxon>Bacteria</taxon>
        <taxon>Bacillati</taxon>
        <taxon>Bacillota</taxon>
        <taxon>Clostridia</taxon>
        <taxon>Peptostreptococcales</taxon>
        <taxon>Peptostreptococcaceae</taxon>
        <taxon>Romboutsia</taxon>
    </lineage>
</organism>
<dbReference type="PANTHER" id="PTHR43649:SF31">
    <property type="entry name" value="SN-GLYCEROL-3-PHOSPHATE-BINDING PERIPLASMIC PROTEIN UGPB"/>
    <property type="match status" value="1"/>
</dbReference>
<dbReference type="RefSeq" id="WP_094368278.1">
    <property type="nucleotide sequence ID" value="NZ_NOJY02000037.1"/>
</dbReference>
<dbReference type="InterPro" id="IPR006059">
    <property type="entry name" value="SBP"/>
</dbReference>
<dbReference type="AlphaFoldDB" id="A0A371J014"/>
<keyword evidence="6" id="KW-1185">Reference proteome</keyword>
<dbReference type="InterPro" id="IPR022387">
    <property type="entry name" value="Bind_CPR0540"/>
</dbReference>
<evidence type="ECO:0000313" key="5">
    <source>
        <dbReference type="EMBL" id="RDY26034.1"/>
    </source>
</evidence>
<name>A0A371J014_9FIRM</name>
<evidence type="ECO:0000256" key="4">
    <source>
        <dbReference type="ARBA" id="ARBA00022729"/>
    </source>
</evidence>
<accession>A0A371J014</accession>
<reference evidence="5 6" key="1">
    <citation type="journal article" date="2017" name="Genome Announc.">
        <title>Draft Genome Sequence of Romboutsia weinsteinii sp. nov. Strain CCRI-19649(T) Isolated from Surface Water.</title>
        <authorList>
            <person name="Maheux A.F."/>
            <person name="Boudreau D.K."/>
            <person name="Berube E."/>
            <person name="Boissinot M."/>
            <person name="Cantin P."/>
            <person name="Raymond F."/>
            <person name="Corbeil J."/>
            <person name="Omar R.F."/>
            <person name="Bergeron M.G."/>
        </authorList>
    </citation>
    <scope>NUCLEOTIDE SEQUENCE [LARGE SCALE GENOMIC DNA]</scope>
    <source>
        <strain evidence="5 6">CCRI-19649</strain>
    </source>
</reference>
<proteinExistence type="inferred from homology"/>
<keyword evidence="3" id="KW-0813">Transport</keyword>
<dbReference type="NCBIfam" id="TIGR03850">
    <property type="entry name" value="bind_CPR_0540"/>
    <property type="match status" value="1"/>
</dbReference>
<protein>
    <submittedName>
        <fullName evidence="5">Carbohydrate ABC transporter substrate-binding protein</fullName>
    </submittedName>
</protein>
<dbReference type="GO" id="GO:0030313">
    <property type="term" value="C:cell envelope"/>
    <property type="evidence" value="ECO:0007669"/>
    <property type="project" value="UniProtKB-SubCell"/>
</dbReference>
<keyword evidence="4" id="KW-0732">Signal</keyword>
<evidence type="ECO:0000313" key="6">
    <source>
        <dbReference type="Proteomes" id="UP000215694"/>
    </source>
</evidence>
<dbReference type="SUPFAM" id="SSF53850">
    <property type="entry name" value="Periplasmic binding protein-like II"/>
    <property type="match status" value="1"/>
</dbReference>
<evidence type="ECO:0000256" key="2">
    <source>
        <dbReference type="ARBA" id="ARBA00008520"/>
    </source>
</evidence>
<evidence type="ECO:0000256" key="1">
    <source>
        <dbReference type="ARBA" id="ARBA00004196"/>
    </source>
</evidence>
<dbReference type="PROSITE" id="PS51257">
    <property type="entry name" value="PROKAR_LIPOPROTEIN"/>
    <property type="match status" value="1"/>
</dbReference>
<dbReference type="OrthoDB" id="94797at2"/>
<comment type="similarity">
    <text evidence="2">Belongs to the bacterial solute-binding protein 1 family.</text>
</comment>
<sequence>MKHPFKKISSLLAVTVMVMGSLVGCSSTGSDKGDDSTKGEGGVTGTLDVAVFEGGFGTAFWDEAEKKFEELYPDVDVVINASANIGDVIRPQIASGNSPDFIYHSAQNAQSVAKALIKDKNLADLSDVFDKPAPGEDTPIKEKMMDGILDKSSCAPYGDGKVYLAPLYYNVTGLWYNKALFEEKGWEVPTNWDSFYELGKKAKAEGISLFTYQGQNPGYLEALIWPAIASQAGEQAVTDIFNFEDGAWDKPEVKAALENIEKIGKEGYLLKGTVAMNHIQAQTAHLKGEALFCPNGNWYEGEMKDAIQEGWEWGFMAPPAAKEGADQYVSTMIEEMYIPGNSDNIETAKEFMRFLYSDEMVEANAKLNQAVVPTKNALEVAKQYIPESSYNCLTVFNNGVKPLVEAWKTVENTEINMRNEVFDKAGAVFNGEESAQSWTDALKGSNSKVIEAMNKK</sequence>
<comment type="subcellular location">
    <subcellularLocation>
        <location evidence="1">Cell envelope</location>
    </subcellularLocation>
</comment>
<dbReference type="InterPro" id="IPR050490">
    <property type="entry name" value="Bact_solute-bd_prot1"/>
</dbReference>
<dbReference type="Gene3D" id="3.40.190.10">
    <property type="entry name" value="Periplasmic binding protein-like II"/>
    <property type="match status" value="1"/>
</dbReference>
<dbReference type="PANTHER" id="PTHR43649">
    <property type="entry name" value="ARABINOSE-BINDING PROTEIN-RELATED"/>
    <property type="match status" value="1"/>
</dbReference>
<dbReference type="Proteomes" id="UP000215694">
    <property type="component" value="Unassembled WGS sequence"/>
</dbReference>
<comment type="caution">
    <text evidence="5">The sequence shown here is derived from an EMBL/GenBank/DDBJ whole genome shotgun (WGS) entry which is preliminary data.</text>
</comment>
<gene>
    <name evidence="5" type="ORF">CHL78_015240</name>
</gene>
<dbReference type="Pfam" id="PF01547">
    <property type="entry name" value="SBP_bac_1"/>
    <property type="match status" value="1"/>
</dbReference>
<dbReference type="EMBL" id="NOJY02000037">
    <property type="protein sequence ID" value="RDY26034.1"/>
    <property type="molecule type" value="Genomic_DNA"/>
</dbReference>